<evidence type="ECO:0000256" key="3">
    <source>
        <dbReference type="SAM" id="MobiDB-lite"/>
    </source>
</evidence>
<accession>A0ABD0QJ02</accession>
<evidence type="ECO:0000256" key="1">
    <source>
        <dbReference type="ARBA" id="ARBA00022737"/>
    </source>
</evidence>
<dbReference type="PANTHER" id="PTHR24153">
    <property type="entry name" value="ESPIN"/>
    <property type="match status" value="1"/>
</dbReference>
<proteinExistence type="predicted"/>
<comment type="caution">
    <text evidence="4">The sequence shown here is derived from an EMBL/GenBank/DDBJ whole genome shotgun (WGS) entry which is preliminary data.</text>
</comment>
<dbReference type="PANTHER" id="PTHR24153:SF14">
    <property type="entry name" value="ESPIN"/>
    <property type="match status" value="1"/>
</dbReference>
<keyword evidence="2" id="KW-0040">ANK repeat</keyword>
<evidence type="ECO:0000313" key="4">
    <source>
        <dbReference type="EMBL" id="KAL0186204.1"/>
    </source>
</evidence>
<gene>
    <name evidence="4" type="ORF">M9458_017874</name>
</gene>
<evidence type="ECO:0008006" key="6">
    <source>
        <dbReference type="Google" id="ProtNLM"/>
    </source>
</evidence>
<dbReference type="AlphaFoldDB" id="A0ABD0QJ02"/>
<dbReference type="InterPro" id="IPR052420">
    <property type="entry name" value="Espin/Espin-like"/>
</dbReference>
<dbReference type="Proteomes" id="UP001529510">
    <property type="component" value="Unassembled WGS sequence"/>
</dbReference>
<feature type="region of interest" description="Disordered" evidence="3">
    <location>
        <begin position="1"/>
        <end position="70"/>
    </location>
</feature>
<protein>
    <recommendedName>
        <fullName evidence="6">Espin</fullName>
    </recommendedName>
</protein>
<name>A0ABD0QJ02_CIRMR</name>
<feature type="compositionally biased region" description="Polar residues" evidence="3">
    <location>
        <begin position="40"/>
        <end position="49"/>
    </location>
</feature>
<feature type="compositionally biased region" description="Polar residues" evidence="3">
    <location>
        <begin position="56"/>
        <end position="67"/>
    </location>
</feature>
<feature type="compositionally biased region" description="Pro residues" evidence="3">
    <location>
        <begin position="16"/>
        <end position="32"/>
    </location>
</feature>
<feature type="non-terminal residue" evidence="4">
    <location>
        <position position="110"/>
    </location>
</feature>
<evidence type="ECO:0000256" key="2">
    <source>
        <dbReference type="ARBA" id="ARBA00023043"/>
    </source>
</evidence>
<organism evidence="4 5">
    <name type="scientific">Cirrhinus mrigala</name>
    <name type="common">Mrigala</name>
    <dbReference type="NCBI Taxonomy" id="683832"/>
    <lineage>
        <taxon>Eukaryota</taxon>
        <taxon>Metazoa</taxon>
        <taxon>Chordata</taxon>
        <taxon>Craniata</taxon>
        <taxon>Vertebrata</taxon>
        <taxon>Euteleostomi</taxon>
        <taxon>Actinopterygii</taxon>
        <taxon>Neopterygii</taxon>
        <taxon>Teleostei</taxon>
        <taxon>Ostariophysi</taxon>
        <taxon>Cypriniformes</taxon>
        <taxon>Cyprinidae</taxon>
        <taxon>Labeoninae</taxon>
        <taxon>Labeonini</taxon>
        <taxon>Cirrhinus</taxon>
    </lineage>
</organism>
<sequence length="110" mass="11773">PLPKPQPNDTQSAKPESPPPACPPTPPTPPAPTTSGGSPQNLSTSQSSEKLAAAVNGNTSVAQSKSSVVDVESLVPTHDEQGRAIPEWKRQVMVRKLQVKMQEEEENKRK</sequence>
<keyword evidence="1" id="KW-0677">Repeat</keyword>
<feature type="non-terminal residue" evidence="4">
    <location>
        <position position="1"/>
    </location>
</feature>
<keyword evidence="5" id="KW-1185">Reference proteome</keyword>
<dbReference type="EMBL" id="JAMKFB020000008">
    <property type="protein sequence ID" value="KAL0186204.1"/>
    <property type="molecule type" value="Genomic_DNA"/>
</dbReference>
<evidence type="ECO:0000313" key="5">
    <source>
        <dbReference type="Proteomes" id="UP001529510"/>
    </source>
</evidence>
<reference evidence="4 5" key="1">
    <citation type="submission" date="2024-05" db="EMBL/GenBank/DDBJ databases">
        <title>Genome sequencing and assembly of Indian major carp, Cirrhinus mrigala (Hamilton, 1822).</title>
        <authorList>
            <person name="Mohindra V."/>
            <person name="Chowdhury L.M."/>
            <person name="Lal K."/>
            <person name="Jena J.K."/>
        </authorList>
    </citation>
    <scope>NUCLEOTIDE SEQUENCE [LARGE SCALE GENOMIC DNA]</scope>
    <source>
        <strain evidence="4">CM1030</strain>
        <tissue evidence="4">Blood</tissue>
    </source>
</reference>